<organism evidence="2 3">
    <name type="scientific">Nannocystis pusilla</name>
    <dbReference type="NCBI Taxonomy" id="889268"/>
    <lineage>
        <taxon>Bacteria</taxon>
        <taxon>Pseudomonadati</taxon>
        <taxon>Myxococcota</taxon>
        <taxon>Polyangia</taxon>
        <taxon>Nannocystales</taxon>
        <taxon>Nannocystaceae</taxon>
        <taxon>Nannocystis</taxon>
    </lineage>
</organism>
<name>A0ABS7TLL7_9BACT</name>
<dbReference type="EMBL" id="JAIRAU010000003">
    <property type="protein sequence ID" value="MBZ5709117.1"/>
    <property type="molecule type" value="Genomic_DNA"/>
</dbReference>
<protein>
    <submittedName>
        <fullName evidence="2">Uncharacterized protein</fullName>
    </submittedName>
</protein>
<dbReference type="RefSeq" id="WP_224190895.1">
    <property type="nucleotide sequence ID" value="NZ_JAIRAU010000003.1"/>
</dbReference>
<gene>
    <name evidence="2" type="ORF">K7C98_07585</name>
</gene>
<evidence type="ECO:0000313" key="3">
    <source>
        <dbReference type="Proteomes" id="UP001139031"/>
    </source>
</evidence>
<accession>A0ABS7TLL7</accession>
<keyword evidence="3" id="KW-1185">Reference proteome</keyword>
<feature type="region of interest" description="Disordered" evidence="1">
    <location>
        <begin position="94"/>
        <end position="137"/>
    </location>
</feature>
<comment type="caution">
    <text evidence="2">The sequence shown here is derived from an EMBL/GenBank/DDBJ whole genome shotgun (WGS) entry which is preliminary data.</text>
</comment>
<evidence type="ECO:0000256" key="1">
    <source>
        <dbReference type="SAM" id="MobiDB-lite"/>
    </source>
</evidence>
<proteinExistence type="predicted"/>
<sequence>MPLVLAILAALVAAPVEVGTDAVDAVRLEAGLRARTGETLDAWRVVVAPTATPGTVQVAVTGPDGLSRGRTIALQGQTIEDRSRELAASVALLMDQPPDPRPSQPEPPADQQLEPEPELPPEQPETPPPPPRPALRGWLGLGPRVEVGTSLPYEAGLDLLGGLWLARERVQPLFSVGFSGGARSGISVLHARFGAGAAFGAPLGARRRIWLGGHVLGHAMYLHAAEASTDSTWLSSTEVGGLLQYRGRRLFLGLRTGVDLTLPSALVHGTRDDVRRGHVRWCFGLMFGLVFG</sequence>
<feature type="compositionally biased region" description="Pro residues" evidence="1">
    <location>
        <begin position="97"/>
        <end position="108"/>
    </location>
</feature>
<reference evidence="2" key="1">
    <citation type="submission" date="2021-08" db="EMBL/GenBank/DDBJ databases">
        <authorList>
            <person name="Stevens D.C."/>
        </authorList>
    </citation>
    <scope>NUCLEOTIDE SEQUENCE</scope>
    <source>
        <strain evidence="2">DSM 53165</strain>
    </source>
</reference>
<dbReference type="Proteomes" id="UP001139031">
    <property type="component" value="Unassembled WGS sequence"/>
</dbReference>
<evidence type="ECO:0000313" key="2">
    <source>
        <dbReference type="EMBL" id="MBZ5709117.1"/>
    </source>
</evidence>
<feature type="compositionally biased region" description="Pro residues" evidence="1">
    <location>
        <begin position="120"/>
        <end position="133"/>
    </location>
</feature>